<evidence type="ECO:0000313" key="4">
    <source>
        <dbReference type="EMBL" id="OTP16092.1"/>
    </source>
</evidence>
<dbReference type="AlphaFoldDB" id="A0A242K6Z7"/>
<protein>
    <recommendedName>
        <fullName evidence="3">N-acetyltransferase domain-containing protein</fullName>
    </recommendedName>
</protein>
<dbReference type="RefSeq" id="WP_086349350.1">
    <property type="nucleotide sequence ID" value="NZ_CP147247.1"/>
</dbReference>
<sequence>MNIREAQLADAEALHAINQTSLGYDYPLELTKKQLESLLKESDNKLFVSLIEGQVCGYIHAAVYQTTYAPKLLNILALAVATTVHGKGCGKALMTEVEHWALTIDATGIRLNSGEDRTSAHQFYEHIGFTKRKNQANYYKMLN</sequence>
<dbReference type="Gene3D" id="3.40.630.30">
    <property type="match status" value="1"/>
</dbReference>
<dbReference type="InterPro" id="IPR016181">
    <property type="entry name" value="Acyl_CoA_acyltransferase"/>
</dbReference>
<dbReference type="GO" id="GO:0016747">
    <property type="term" value="F:acyltransferase activity, transferring groups other than amino-acyl groups"/>
    <property type="evidence" value="ECO:0007669"/>
    <property type="project" value="InterPro"/>
</dbReference>
<dbReference type="SUPFAM" id="SSF55729">
    <property type="entry name" value="Acyl-CoA N-acyltransferases (Nat)"/>
    <property type="match status" value="1"/>
</dbReference>
<accession>A0A242K6Z7</accession>
<keyword evidence="1" id="KW-0808">Transferase</keyword>
<proteinExistence type="predicted"/>
<dbReference type="Proteomes" id="UP000195141">
    <property type="component" value="Chromosome"/>
</dbReference>
<dbReference type="EMBL" id="CP147247">
    <property type="protein sequence ID" value="WYJ92409.1"/>
    <property type="molecule type" value="Genomic_DNA"/>
</dbReference>
<reference evidence="5" key="3">
    <citation type="submission" date="2024-03" db="EMBL/GenBank/DDBJ databases">
        <title>The Genome Sequence of Enterococcus sp. DIV0242b.</title>
        <authorList>
            <consortium name="The Broad Institute Genomics Platform"/>
            <consortium name="The Broad Institute Microbial Omics Core"/>
            <consortium name="The Broad Institute Genomic Center for Infectious Diseases"/>
            <person name="Earl A."/>
            <person name="Manson A."/>
            <person name="Gilmore M."/>
            <person name="Schwartman J."/>
            <person name="Shea T."/>
            <person name="Abouelleil A."/>
            <person name="Cao P."/>
            <person name="Chapman S."/>
            <person name="Cusick C."/>
            <person name="Young S."/>
            <person name="Neafsey D."/>
            <person name="Nusbaum C."/>
            <person name="Birren B."/>
        </authorList>
    </citation>
    <scope>NUCLEOTIDE SEQUENCE</scope>
    <source>
        <strain evidence="5">9E7_DIV0242</strain>
    </source>
</reference>
<dbReference type="EMBL" id="NGMM01000003">
    <property type="protein sequence ID" value="OTP16092.1"/>
    <property type="molecule type" value="Genomic_DNA"/>
</dbReference>
<keyword evidence="2" id="KW-0012">Acyltransferase</keyword>
<evidence type="ECO:0000256" key="1">
    <source>
        <dbReference type="ARBA" id="ARBA00022679"/>
    </source>
</evidence>
<dbReference type="PROSITE" id="PS51186">
    <property type="entry name" value="GNAT"/>
    <property type="match status" value="1"/>
</dbReference>
<dbReference type="PANTHER" id="PTHR43877">
    <property type="entry name" value="AMINOALKYLPHOSPHONATE N-ACETYLTRANSFERASE-RELATED-RELATED"/>
    <property type="match status" value="1"/>
</dbReference>
<evidence type="ECO:0000313" key="5">
    <source>
        <dbReference type="EMBL" id="WYJ92409.1"/>
    </source>
</evidence>
<evidence type="ECO:0000256" key="2">
    <source>
        <dbReference type="ARBA" id="ARBA00023315"/>
    </source>
</evidence>
<dbReference type="InterPro" id="IPR050832">
    <property type="entry name" value="Bact_Acetyltransf"/>
</dbReference>
<feature type="domain" description="N-acetyltransferase" evidence="3">
    <location>
        <begin position="1"/>
        <end position="143"/>
    </location>
</feature>
<evidence type="ECO:0000259" key="3">
    <source>
        <dbReference type="PROSITE" id="PS51186"/>
    </source>
</evidence>
<evidence type="ECO:0000313" key="6">
    <source>
        <dbReference type="Proteomes" id="UP000195141"/>
    </source>
</evidence>
<dbReference type="Pfam" id="PF00583">
    <property type="entry name" value="Acetyltransf_1"/>
    <property type="match status" value="1"/>
</dbReference>
<reference evidence="5" key="2">
    <citation type="submission" date="2017-05" db="EMBL/GenBank/DDBJ databases">
        <authorList>
            <consortium name="The Broad Institute Genomics Platform"/>
            <consortium name="The Broad Institute Genomic Center for Infectious Diseases"/>
            <person name="Earl A."/>
            <person name="Manson A."/>
            <person name="Schwartman J."/>
            <person name="Gilmore M."/>
            <person name="Abouelleil A."/>
            <person name="Cao P."/>
            <person name="Chapman S."/>
            <person name="Cusick C."/>
            <person name="Shea T."/>
            <person name="Young S."/>
            <person name="Neafsey D."/>
            <person name="Nusbaum C."/>
            <person name="Birren B."/>
        </authorList>
    </citation>
    <scope>NUCLEOTIDE SEQUENCE</scope>
    <source>
        <strain evidence="5">9E7_DIV0242</strain>
    </source>
</reference>
<keyword evidence="6" id="KW-1185">Reference proteome</keyword>
<dbReference type="InterPro" id="IPR000182">
    <property type="entry name" value="GNAT_dom"/>
</dbReference>
<organism evidence="4">
    <name type="scientific">Candidatus Enterococcus clewellii</name>
    <dbReference type="NCBI Taxonomy" id="1834193"/>
    <lineage>
        <taxon>Bacteria</taxon>
        <taxon>Bacillati</taxon>
        <taxon>Bacillota</taxon>
        <taxon>Bacilli</taxon>
        <taxon>Lactobacillales</taxon>
        <taxon>Enterococcaceae</taxon>
        <taxon>Enterococcus</taxon>
    </lineage>
</organism>
<dbReference type="CDD" id="cd04301">
    <property type="entry name" value="NAT_SF"/>
    <property type="match status" value="1"/>
</dbReference>
<dbReference type="OrthoDB" id="9797826at2"/>
<reference evidence="4" key="1">
    <citation type="submission" date="2017-05" db="EMBL/GenBank/DDBJ databases">
        <title>The Genome Sequence of Enterococcus sp. 9E7_DIV0242.</title>
        <authorList>
            <consortium name="The Broad Institute Genomics Platform"/>
            <consortium name="The Broad Institute Genomic Center for Infectious Diseases"/>
            <person name="Earl A."/>
            <person name="Manson A."/>
            <person name="Schwartman J."/>
            <person name="Gilmore M."/>
            <person name="Abouelleil A."/>
            <person name="Cao P."/>
            <person name="Chapman S."/>
            <person name="Cusick C."/>
            <person name="Shea T."/>
            <person name="Young S."/>
            <person name="Neafsey D."/>
            <person name="Nusbaum C."/>
            <person name="Birren B."/>
        </authorList>
    </citation>
    <scope>NUCLEOTIDE SEQUENCE [LARGE SCALE GENOMIC DNA]</scope>
    <source>
        <strain evidence="4">9E7_DIV0242</strain>
    </source>
</reference>
<gene>
    <name evidence="4" type="ORF">A5888_002306</name>
    <name evidence="5" type="ORF">A5888_004182</name>
</gene>
<name>A0A242K6Z7_9ENTE</name>